<evidence type="ECO:0000256" key="2">
    <source>
        <dbReference type="ARBA" id="ARBA00005525"/>
    </source>
</evidence>
<dbReference type="GO" id="GO:0055129">
    <property type="term" value="P:L-proline biosynthetic process"/>
    <property type="evidence" value="ECO:0007669"/>
    <property type="project" value="UniProtKB-UniRule"/>
</dbReference>
<dbReference type="InterPro" id="IPR029036">
    <property type="entry name" value="P5CR_dimer"/>
</dbReference>
<evidence type="ECO:0000256" key="9">
    <source>
        <dbReference type="HAMAP-Rule" id="MF_01925"/>
    </source>
</evidence>
<dbReference type="Gene3D" id="1.10.3730.10">
    <property type="entry name" value="ProC C-terminal domain-like"/>
    <property type="match status" value="1"/>
</dbReference>
<evidence type="ECO:0000256" key="3">
    <source>
        <dbReference type="ARBA" id="ARBA00022490"/>
    </source>
</evidence>
<dbReference type="Pfam" id="PF14748">
    <property type="entry name" value="P5CR_dimer"/>
    <property type="match status" value="1"/>
</dbReference>
<comment type="subcellular location">
    <subcellularLocation>
        <location evidence="1 9">Cytoplasm</location>
    </subcellularLocation>
</comment>
<keyword evidence="16" id="KW-1185">Reference proteome</keyword>
<comment type="function">
    <text evidence="8 9">Catalyzes the reduction of 1-pyrroline-5-carboxylate (PCA) to L-proline.</text>
</comment>
<keyword evidence="6 9" id="KW-0521">NADP</keyword>
<dbReference type="InterPro" id="IPR000304">
    <property type="entry name" value="Pyrroline-COOH_reductase"/>
</dbReference>
<keyword evidence="7 9" id="KW-0560">Oxidoreductase</keyword>
<evidence type="ECO:0000256" key="7">
    <source>
        <dbReference type="ARBA" id="ARBA00023002"/>
    </source>
</evidence>
<gene>
    <name evidence="9 15" type="primary">proC</name>
    <name evidence="15" type="ORF">F4V44_02800</name>
</gene>
<evidence type="ECO:0000259" key="14">
    <source>
        <dbReference type="Pfam" id="PF14748"/>
    </source>
</evidence>
<keyword evidence="3 9" id="KW-0963">Cytoplasm</keyword>
<comment type="caution">
    <text evidence="15">The sequence shown here is derived from an EMBL/GenBank/DDBJ whole genome shotgun (WGS) entry which is preliminary data.</text>
</comment>
<dbReference type="InterPro" id="IPR028939">
    <property type="entry name" value="P5C_Rdtase_cat_N"/>
</dbReference>
<feature type="domain" description="Pyrroline-5-carboxylate reductase dimerisation" evidence="14">
    <location>
        <begin position="164"/>
        <end position="266"/>
    </location>
</feature>
<dbReference type="NCBIfam" id="TIGR00112">
    <property type="entry name" value="proC"/>
    <property type="match status" value="1"/>
</dbReference>
<comment type="catalytic activity">
    <reaction evidence="9">
        <text>L-proline + NAD(+) = (S)-1-pyrroline-5-carboxylate + NADH + 2 H(+)</text>
        <dbReference type="Rhea" id="RHEA:14105"/>
        <dbReference type="ChEBI" id="CHEBI:15378"/>
        <dbReference type="ChEBI" id="CHEBI:17388"/>
        <dbReference type="ChEBI" id="CHEBI:57540"/>
        <dbReference type="ChEBI" id="CHEBI:57945"/>
        <dbReference type="ChEBI" id="CHEBI:60039"/>
        <dbReference type="EC" id="1.5.1.2"/>
    </reaction>
</comment>
<dbReference type="OrthoDB" id="9805754at2"/>
<dbReference type="EC" id="1.5.1.2" evidence="9 10"/>
<evidence type="ECO:0000256" key="1">
    <source>
        <dbReference type="ARBA" id="ARBA00004496"/>
    </source>
</evidence>
<dbReference type="FunFam" id="3.40.50.720:FF:000190">
    <property type="entry name" value="Pyrroline-5-carboxylate reductase"/>
    <property type="match status" value="1"/>
</dbReference>
<name>A0A5J5I238_9BACI</name>
<sequence length="266" mass="27886">MSKTIGFVGAGNMGKAMMNGILKAGIASPREIVVYDVYPPSLDAVQTELGVNTAASEKEVVQKADIVILAVKPNMIADVLTTIKEVLSEDKILVSIAAGVTLERLSAHVPEKTKIVRVMPNTPALVGEGMSALSCNSFVTKEEQQELLAIFNSFGEAEIVGDYLMDVVTGLSGSGPAFVYMFIEALADGAVAEGMSRSSAYKFAAQTVLGSAKVVLETGKHPGELKDMVSSPGGTTIAGVKSLENDRFRAAVMNAVVAATEKSRTL</sequence>
<dbReference type="FunFam" id="1.10.3730.10:FF:000001">
    <property type="entry name" value="Pyrroline-5-carboxylate reductase"/>
    <property type="match status" value="1"/>
</dbReference>
<evidence type="ECO:0000256" key="4">
    <source>
        <dbReference type="ARBA" id="ARBA00022605"/>
    </source>
</evidence>
<evidence type="ECO:0000256" key="6">
    <source>
        <dbReference type="ARBA" id="ARBA00022857"/>
    </source>
</evidence>
<comment type="similarity">
    <text evidence="2 9 12">Belongs to the pyrroline-5-carboxylate reductase family.</text>
</comment>
<reference evidence="15 16" key="1">
    <citation type="submission" date="2019-09" db="EMBL/GenBank/DDBJ databases">
        <title>Whole genome sequences of isolates from the Mars Exploration Rovers.</title>
        <authorList>
            <person name="Seuylemezian A."/>
            <person name="Vaishampayan P."/>
        </authorList>
    </citation>
    <scope>NUCLEOTIDE SEQUENCE [LARGE SCALE GENOMIC DNA]</scope>
    <source>
        <strain evidence="15 16">MER_TA_151</strain>
    </source>
</reference>
<dbReference type="UniPathway" id="UPA00098">
    <property type="reaction ID" value="UER00361"/>
</dbReference>
<dbReference type="EMBL" id="VYKL01000007">
    <property type="protein sequence ID" value="KAA9029950.1"/>
    <property type="molecule type" value="Genomic_DNA"/>
</dbReference>
<dbReference type="Pfam" id="PF03807">
    <property type="entry name" value="F420_oxidored"/>
    <property type="match status" value="1"/>
</dbReference>
<dbReference type="InterPro" id="IPR036291">
    <property type="entry name" value="NAD(P)-bd_dom_sf"/>
</dbReference>
<feature type="domain" description="Pyrroline-5-carboxylate reductase catalytic N-terminal" evidence="13">
    <location>
        <begin position="4"/>
        <end position="99"/>
    </location>
</feature>
<comment type="pathway">
    <text evidence="9 12">Amino-acid biosynthesis; L-proline biosynthesis; L-proline from L-glutamate 5-semialdehyde: step 1/1.</text>
</comment>
<accession>A0A5J5I238</accession>
<keyword evidence="4 9" id="KW-0028">Amino-acid biosynthesis</keyword>
<dbReference type="Gene3D" id="3.40.50.720">
    <property type="entry name" value="NAD(P)-binding Rossmann-like Domain"/>
    <property type="match status" value="1"/>
</dbReference>
<protein>
    <recommendedName>
        <fullName evidence="9 10">Pyrroline-5-carboxylate reductase</fullName>
        <shortName evidence="9">P5C reductase</shortName>
        <shortName evidence="9">P5CR</shortName>
        <ecNumber evidence="9 10">1.5.1.2</ecNumber>
    </recommendedName>
    <alternativeName>
        <fullName evidence="9">PCA reductase</fullName>
    </alternativeName>
</protein>
<evidence type="ECO:0000313" key="15">
    <source>
        <dbReference type="EMBL" id="KAA9029950.1"/>
    </source>
</evidence>
<dbReference type="RefSeq" id="WP_150438470.1">
    <property type="nucleotide sequence ID" value="NZ_VYKL01000007.1"/>
</dbReference>
<dbReference type="PROSITE" id="PS00521">
    <property type="entry name" value="P5CR"/>
    <property type="match status" value="1"/>
</dbReference>
<dbReference type="InterPro" id="IPR008927">
    <property type="entry name" value="6-PGluconate_DH-like_C_sf"/>
</dbReference>
<dbReference type="HAMAP" id="MF_01925">
    <property type="entry name" value="P5C_reductase"/>
    <property type="match status" value="1"/>
</dbReference>
<organism evidence="15 16">
    <name type="scientific">Niallia endozanthoxylica</name>
    <dbReference type="NCBI Taxonomy" id="2036016"/>
    <lineage>
        <taxon>Bacteria</taxon>
        <taxon>Bacillati</taxon>
        <taxon>Bacillota</taxon>
        <taxon>Bacilli</taxon>
        <taxon>Bacillales</taxon>
        <taxon>Bacillaceae</taxon>
        <taxon>Niallia</taxon>
    </lineage>
</organism>
<evidence type="ECO:0000256" key="11">
    <source>
        <dbReference type="PIRSR" id="PIRSR000193-1"/>
    </source>
</evidence>
<evidence type="ECO:0000256" key="10">
    <source>
        <dbReference type="NCBIfam" id="TIGR00112"/>
    </source>
</evidence>
<dbReference type="SUPFAM" id="SSF48179">
    <property type="entry name" value="6-phosphogluconate dehydrogenase C-terminal domain-like"/>
    <property type="match status" value="1"/>
</dbReference>
<evidence type="ECO:0000256" key="12">
    <source>
        <dbReference type="RuleBase" id="RU003903"/>
    </source>
</evidence>
<dbReference type="PIRSF" id="PIRSF000193">
    <property type="entry name" value="Pyrrol-5-carb_rd"/>
    <property type="match status" value="1"/>
</dbReference>
<dbReference type="SUPFAM" id="SSF51735">
    <property type="entry name" value="NAD(P)-binding Rossmann-fold domains"/>
    <property type="match status" value="1"/>
</dbReference>
<dbReference type="GO" id="GO:0005737">
    <property type="term" value="C:cytoplasm"/>
    <property type="evidence" value="ECO:0007669"/>
    <property type="project" value="UniProtKB-SubCell"/>
</dbReference>
<dbReference type="Proteomes" id="UP000326671">
    <property type="component" value="Unassembled WGS sequence"/>
</dbReference>
<keyword evidence="5 9" id="KW-0641">Proline biosynthesis</keyword>
<evidence type="ECO:0000313" key="16">
    <source>
        <dbReference type="Proteomes" id="UP000326671"/>
    </source>
</evidence>
<proteinExistence type="inferred from homology"/>
<dbReference type="PANTHER" id="PTHR11645">
    <property type="entry name" value="PYRROLINE-5-CARBOXYLATE REDUCTASE"/>
    <property type="match status" value="1"/>
</dbReference>
<evidence type="ECO:0000256" key="8">
    <source>
        <dbReference type="ARBA" id="ARBA00058118"/>
    </source>
</evidence>
<dbReference type="InterPro" id="IPR053790">
    <property type="entry name" value="P5CR-like_CS"/>
</dbReference>
<evidence type="ECO:0000256" key="5">
    <source>
        <dbReference type="ARBA" id="ARBA00022650"/>
    </source>
</evidence>
<evidence type="ECO:0000259" key="13">
    <source>
        <dbReference type="Pfam" id="PF03807"/>
    </source>
</evidence>
<comment type="catalytic activity">
    <reaction evidence="9 12">
        <text>L-proline + NADP(+) = (S)-1-pyrroline-5-carboxylate + NADPH + 2 H(+)</text>
        <dbReference type="Rhea" id="RHEA:14109"/>
        <dbReference type="ChEBI" id="CHEBI:15378"/>
        <dbReference type="ChEBI" id="CHEBI:17388"/>
        <dbReference type="ChEBI" id="CHEBI:57783"/>
        <dbReference type="ChEBI" id="CHEBI:58349"/>
        <dbReference type="ChEBI" id="CHEBI:60039"/>
        <dbReference type="EC" id="1.5.1.2"/>
    </reaction>
</comment>
<dbReference type="GO" id="GO:0004735">
    <property type="term" value="F:pyrroline-5-carboxylate reductase activity"/>
    <property type="evidence" value="ECO:0007669"/>
    <property type="project" value="UniProtKB-UniRule"/>
</dbReference>
<feature type="binding site" evidence="11">
    <location>
        <begin position="70"/>
        <end position="73"/>
    </location>
    <ligand>
        <name>NADP(+)</name>
        <dbReference type="ChEBI" id="CHEBI:58349"/>
    </ligand>
</feature>
<dbReference type="AlphaFoldDB" id="A0A5J5I238"/>
<dbReference type="PANTHER" id="PTHR11645:SF0">
    <property type="entry name" value="PYRROLINE-5-CARBOXYLATE REDUCTASE 3"/>
    <property type="match status" value="1"/>
</dbReference>